<gene>
    <name evidence="7" type="ORF">SEMRO_206_G086660.1</name>
</gene>
<proteinExistence type="predicted"/>
<sequence length="442" mass="49207">MASSRPKRCSTNTNGQLQAGLLSFFSKPPSLPPPPPPSAASAINAQMKELAKHSTIAGHVRNIIAKFRISPERAKLILSAMGTAIHWEELFFFYFMGWLFVPLVLEVPNNFIRSRYFPNARPFKRSYTRLFGDFLAQASRIGFVVYIVDILKIVLQALGFKFAQLQKSPHIVARSLITLWVANRISALKRYILAMQTRNDPGDLMGSAELVDRLIDAIVYGICSFVLIDNLQADFGAAAKGFAALGGVGTIVLSLASQGLVSQVFYGLFLASSNKIRKGDVIRFGDGKIAGLIAHMGWTDTLVRSSDGVMVSVPNKVLADQSISNLSRIQISCVKQELRFKYGDGDKIPKVMDDIKDEIRKACPQLIEDGSRPFRAFWTSYGTTGLEATVEAHFRVKLLGDPFWENRQNMLIAINRAVKKNRVELVHLLDEEFFQAFQTKTK</sequence>
<dbReference type="AlphaFoldDB" id="A0A9N8H9H9"/>
<dbReference type="GO" id="GO:0055085">
    <property type="term" value="P:transmembrane transport"/>
    <property type="evidence" value="ECO:0007669"/>
    <property type="project" value="InterPro"/>
</dbReference>
<evidence type="ECO:0000259" key="6">
    <source>
        <dbReference type="Pfam" id="PF00924"/>
    </source>
</evidence>
<dbReference type="Gene3D" id="1.10.287.1260">
    <property type="match status" value="1"/>
</dbReference>
<comment type="caution">
    <text evidence="7">The sequence shown here is derived from an EMBL/GenBank/DDBJ whole genome shotgun (WGS) entry which is preliminary data.</text>
</comment>
<protein>
    <submittedName>
        <fullName evidence="7">Mechanosensitive ion channel</fullName>
    </submittedName>
</protein>
<evidence type="ECO:0000256" key="2">
    <source>
        <dbReference type="ARBA" id="ARBA00022692"/>
    </source>
</evidence>
<dbReference type="Proteomes" id="UP001153069">
    <property type="component" value="Unassembled WGS sequence"/>
</dbReference>
<dbReference type="PANTHER" id="PTHR30566">
    <property type="entry name" value="YNAI-RELATED MECHANOSENSITIVE ION CHANNEL"/>
    <property type="match status" value="1"/>
</dbReference>
<dbReference type="Pfam" id="PF00924">
    <property type="entry name" value="MS_channel_2nd"/>
    <property type="match status" value="1"/>
</dbReference>
<name>A0A9N8H9H9_9STRA</name>
<comment type="subcellular location">
    <subcellularLocation>
        <location evidence="1">Membrane</location>
    </subcellularLocation>
</comment>
<dbReference type="SUPFAM" id="SSF50182">
    <property type="entry name" value="Sm-like ribonucleoproteins"/>
    <property type="match status" value="1"/>
</dbReference>
<feature type="transmembrane region" description="Helical" evidence="5">
    <location>
        <begin position="91"/>
        <end position="109"/>
    </location>
</feature>
<organism evidence="7 8">
    <name type="scientific">Seminavis robusta</name>
    <dbReference type="NCBI Taxonomy" id="568900"/>
    <lineage>
        <taxon>Eukaryota</taxon>
        <taxon>Sar</taxon>
        <taxon>Stramenopiles</taxon>
        <taxon>Ochrophyta</taxon>
        <taxon>Bacillariophyta</taxon>
        <taxon>Bacillariophyceae</taxon>
        <taxon>Bacillariophycidae</taxon>
        <taxon>Naviculales</taxon>
        <taxon>Naviculaceae</taxon>
        <taxon>Seminavis</taxon>
    </lineage>
</organism>
<keyword evidence="8" id="KW-1185">Reference proteome</keyword>
<dbReference type="InterPro" id="IPR006685">
    <property type="entry name" value="MscS_channel_2nd"/>
</dbReference>
<dbReference type="Gene3D" id="2.30.30.60">
    <property type="match status" value="1"/>
</dbReference>
<keyword evidence="3 5" id="KW-1133">Transmembrane helix</keyword>
<dbReference type="GO" id="GO:0016020">
    <property type="term" value="C:membrane"/>
    <property type="evidence" value="ECO:0007669"/>
    <property type="project" value="UniProtKB-SubCell"/>
</dbReference>
<evidence type="ECO:0000256" key="1">
    <source>
        <dbReference type="ARBA" id="ARBA00004370"/>
    </source>
</evidence>
<dbReference type="PANTHER" id="PTHR30566:SF5">
    <property type="entry name" value="MECHANOSENSITIVE ION CHANNEL PROTEIN 1, MITOCHONDRIAL-RELATED"/>
    <property type="match status" value="1"/>
</dbReference>
<dbReference type="InterPro" id="IPR023408">
    <property type="entry name" value="MscS_beta-dom_sf"/>
</dbReference>
<reference evidence="7" key="1">
    <citation type="submission" date="2020-06" db="EMBL/GenBank/DDBJ databases">
        <authorList>
            <consortium name="Plant Systems Biology data submission"/>
        </authorList>
    </citation>
    <scope>NUCLEOTIDE SEQUENCE</scope>
    <source>
        <strain evidence="7">D6</strain>
    </source>
</reference>
<dbReference type="InterPro" id="IPR010920">
    <property type="entry name" value="LSM_dom_sf"/>
</dbReference>
<evidence type="ECO:0000256" key="3">
    <source>
        <dbReference type="ARBA" id="ARBA00022989"/>
    </source>
</evidence>
<keyword evidence="2 5" id="KW-0812">Transmembrane</keyword>
<feature type="domain" description="Mechanosensitive ion channel MscS" evidence="6">
    <location>
        <begin position="260"/>
        <end position="328"/>
    </location>
</feature>
<evidence type="ECO:0000256" key="5">
    <source>
        <dbReference type="SAM" id="Phobius"/>
    </source>
</evidence>
<dbReference type="EMBL" id="CAICTM010000205">
    <property type="protein sequence ID" value="CAB9504732.1"/>
    <property type="molecule type" value="Genomic_DNA"/>
</dbReference>
<evidence type="ECO:0000313" key="8">
    <source>
        <dbReference type="Proteomes" id="UP001153069"/>
    </source>
</evidence>
<dbReference type="OrthoDB" id="44946at2759"/>
<evidence type="ECO:0000256" key="4">
    <source>
        <dbReference type="ARBA" id="ARBA00023136"/>
    </source>
</evidence>
<accession>A0A9N8H9H9</accession>
<keyword evidence="4 5" id="KW-0472">Membrane</keyword>
<evidence type="ECO:0000313" key="7">
    <source>
        <dbReference type="EMBL" id="CAB9504732.1"/>
    </source>
</evidence>